<dbReference type="Pfam" id="PF13489">
    <property type="entry name" value="Methyltransf_23"/>
    <property type="match status" value="1"/>
</dbReference>
<organism evidence="1 2">
    <name type="scientific">Sorangium cellulosum</name>
    <name type="common">Polyangium cellulosum</name>
    <dbReference type="NCBI Taxonomy" id="56"/>
    <lineage>
        <taxon>Bacteria</taxon>
        <taxon>Pseudomonadati</taxon>
        <taxon>Myxococcota</taxon>
        <taxon>Polyangia</taxon>
        <taxon>Polyangiales</taxon>
        <taxon>Polyangiaceae</taxon>
        <taxon>Sorangium</taxon>
    </lineage>
</organism>
<reference evidence="1 2" key="1">
    <citation type="submission" date="2014-02" db="EMBL/GenBank/DDBJ databases">
        <title>The small core and large imbalanced accessory genome model reveals a collaborative survival strategy of Sorangium cellulosum strains in nature.</title>
        <authorList>
            <person name="Han K."/>
            <person name="Peng R."/>
            <person name="Blom J."/>
            <person name="Li Y.-Z."/>
        </authorList>
    </citation>
    <scope>NUCLEOTIDE SEQUENCE [LARGE SCALE GENOMIC DNA]</scope>
    <source>
        <strain evidence="1 2">So0157-18</strain>
    </source>
</reference>
<comment type="caution">
    <text evidence="1">The sequence shown here is derived from an EMBL/GenBank/DDBJ whole genome shotgun (WGS) entry which is preliminary data.</text>
</comment>
<proteinExistence type="predicted"/>
<protein>
    <recommendedName>
        <fullName evidence="3">3-demethylubiquinone-9 3-methyltransferase</fullName>
    </recommendedName>
</protein>
<dbReference type="CDD" id="cd02440">
    <property type="entry name" value="AdoMet_MTases"/>
    <property type="match status" value="1"/>
</dbReference>
<dbReference type="EMBL" id="JELX01002690">
    <property type="protein sequence ID" value="KYF54574.1"/>
    <property type="molecule type" value="Genomic_DNA"/>
</dbReference>
<dbReference type="SUPFAM" id="SSF53335">
    <property type="entry name" value="S-adenosyl-L-methionine-dependent methyltransferases"/>
    <property type="match status" value="1"/>
</dbReference>
<evidence type="ECO:0000313" key="2">
    <source>
        <dbReference type="Proteomes" id="UP000075604"/>
    </source>
</evidence>
<accession>A0A150PFZ0</accession>
<dbReference type="Proteomes" id="UP000075604">
    <property type="component" value="Unassembled WGS sequence"/>
</dbReference>
<name>A0A150PFZ0_SORCE</name>
<sequence>MEPPLRHGSEEATLKLTSQEYWENHWKLNAAAEDMGGGCELYDDIAPFLPRGEGLSFLEIGCAPGRILADFSGRLGYTAHGLDFACDPAVVEQELTKRGVKVGKIEKGDFFSWKPEEKFDIVASFGFIEHFDDAGSVVDRHFELVKPGGTVVVAMPNFAGGQKALHWLFDRKNLNGHNTRIMNLPFLEAAARRNGAEIVQARYTGGHFDFWLDDEAPLLARRVVWKLVGPLRAIASRVVPGETNPWFSPYLFAIYRAPTQTGGTPDA</sequence>
<evidence type="ECO:0008006" key="3">
    <source>
        <dbReference type="Google" id="ProtNLM"/>
    </source>
</evidence>
<dbReference type="InterPro" id="IPR029063">
    <property type="entry name" value="SAM-dependent_MTases_sf"/>
</dbReference>
<dbReference type="AlphaFoldDB" id="A0A150PFZ0"/>
<evidence type="ECO:0000313" key="1">
    <source>
        <dbReference type="EMBL" id="KYF54574.1"/>
    </source>
</evidence>
<gene>
    <name evidence="1" type="ORF">BE04_08375</name>
</gene>
<dbReference type="Gene3D" id="3.40.50.150">
    <property type="entry name" value="Vaccinia Virus protein VP39"/>
    <property type="match status" value="1"/>
</dbReference>